<dbReference type="InterPro" id="IPR043426">
    <property type="entry name" value="MltB-like"/>
</dbReference>
<feature type="domain" description="Transglycosylase SLT" evidence="3">
    <location>
        <begin position="182"/>
        <end position="235"/>
    </location>
</feature>
<dbReference type="RefSeq" id="WP_344440905.1">
    <property type="nucleotide sequence ID" value="NZ_BAAALF010000024.1"/>
</dbReference>
<keyword evidence="5" id="KW-1185">Reference proteome</keyword>
<protein>
    <recommendedName>
        <fullName evidence="3">Transglycosylase SLT domain-containing protein</fullName>
    </recommendedName>
</protein>
<accession>A0ABP4GLU7</accession>
<evidence type="ECO:0000313" key="5">
    <source>
        <dbReference type="Proteomes" id="UP001500037"/>
    </source>
</evidence>
<dbReference type="SUPFAM" id="SSF53955">
    <property type="entry name" value="Lysozyme-like"/>
    <property type="match status" value="1"/>
</dbReference>
<gene>
    <name evidence="4" type="ORF">GCM10009665_19790</name>
</gene>
<dbReference type="PANTHER" id="PTHR30163:SF8">
    <property type="entry name" value="LYTIC MUREIN TRANSGLYCOSYLASE"/>
    <property type="match status" value="1"/>
</dbReference>
<sequence>MARWIRKRALFQTAGVLVALAAAAAPSAPLTLASAVAAEAPATSGGGAAPSGSTPLDGAARRALPQPPDTVGGSAFVAPAALPTGTSTAVPVSSTVSPAADGPRLPATVFAAYRNAEASLAGTDPGCHLSWQLLAGIGQVESGQADGGRVDATGRTYTPILGPALDGTNGFAAIANTGGDTYGAAGSWVRAVGPMQFLPSTWAVWGADGNGDGKADPENIWDAALAAGRYLCADGRDLSVPAQLDRAVLGYNDSTDYLNTVRSWMAYYRTGASAVSDLPAAPARMTAVSTGSGASGTSASSVVPRPVPVPAANH</sequence>
<feature type="region of interest" description="Disordered" evidence="1">
    <location>
        <begin position="287"/>
        <end position="314"/>
    </location>
</feature>
<evidence type="ECO:0000256" key="2">
    <source>
        <dbReference type="SAM" id="SignalP"/>
    </source>
</evidence>
<reference evidence="5" key="1">
    <citation type="journal article" date="2019" name="Int. J. Syst. Evol. Microbiol.">
        <title>The Global Catalogue of Microorganisms (GCM) 10K type strain sequencing project: providing services to taxonomists for standard genome sequencing and annotation.</title>
        <authorList>
            <consortium name="The Broad Institute Genomics Platform"/>
            <consortium name="The Broad Institute Genome Sequencing Center for Infectious Disease"/>
            <person name="Wu L."/>
            <person name="Ma J."/>
        </authorList>
    </citation>
    <scope>NUCLEOTIDE SEQUENCE [LARGE SCALE GENOMIC DNA]</scope>
    <source>
        <strain evidence="5">JCM 13004</strain>
    </source>
</reference>
<feature type="compositionally biased region" description="Pro residues" evidence="1">
    <location>
        <begin position="305"/>
        <end position="314"/>
    </location>
</feature>
<dbReference type="EMBL" id="BAAALF010000024">
    <property type="protein sequence ID" value="GAA1229403.1"/>
    <property type="molecule type" value="Genomic_DNA"/>
</dbReference>
<feature type="region of interest" description="Disordered" evidence="1">
    <location>
        <begin position="42"/>
        <end position="77"/>
    </location>
</feature>
<evidence type="ECO:0000256" key="1">
    <source>
        <dbReference type="SAM" id="MobiDB-lite"/>
    </source>
</evidence>
<dbReference type="InterPro" id="IPR031304">
    <property type="entry name" value="SLT_2"/>
</dbReference>
<evidence type="ECO:0000259" key="3">
    <source>
        <dbReference type="Pfam" id="PF13406"/>
    </source>
</evidence>
<feature type="chain" id="PRO_5047162591" description="Transglycosylase SLT domain-containing protein" evidence="2">
    <location>
        <begin position="25"/>
        <end position="314"/>
    </location>
</feature>
<dbReference type="PROSITE" id="PS51318">
    <property type="entry name" value="TAT"/>
    <property type="match status" value="1"/>
</dbReference>
<dbReference type="CDD" id="cd13399">
    <property type="entry name" value="Slt35-like"/>
    <property type="match status" value="1"/>
</dbReference>
<feature type="compositionally biased region" description="Low complexity" evidence="1">
    <location>
        <begin position="287"/>
        <end position="304"/>
    </location>
</feature>
<evidence type="ECO:0000313" key="4">
    <source>
        <dbReference type="EMBL" id="GAA1229403.1"/>
    </source>
</evidence>
<dbReference type="Gene3D" id="1.10.530.10">
    <property type="match status" value="1"/>
</dbReference>
<dbReference type="PANTHER" id="PTHR30163">
    <property type="entry name" value="MEMBRANE-BOUND LYTIC MUREIN TRANSGLYCOSYLASE B"/>
    <property type="match status" value="1"/>
</dbReference>
<dbReference type="Pfam" id="PF13406">
    <property type="entry name" value="SLT_2"/>
    <property type="match status" value="1"/>
</dbReference>
<organism evidence="4 5">
    <name type="scientific">Kitasatospora nipponensis</name>
    <dbReference type="NCBI Taxonomy" id="258049"/>
    <lineage>
        <taxon>Bacteria</taxon>
        <taxon>Bacillati</taxon>
        <taxon>Actinomycetota</taxon>
        <taxon>Actinomycetes</taxon>
        <taxon>Kitasatosporales</taxon>
        <taxon>Streptomycetaceae</taxon>
        <taxon>Kitasatospora</taxon>
    </lineage>
</organism>
<keyword evidence="2" id="KW-0732">Signal</keyword>
<dbReference type="InterPro" id="IPR023346">
    <property type="entry name" value="Lysozyme-like_dom_sf"/>
</dbReference>
<dbReference type="Proteomes" id="UP001500037">
    <property type="component" value="Unassembled WGS sequence"/>
</dbReference>
<proteinExistence type="predicted"/>
<comment type="caution">
    <text evidence="4">The sequence shown here is derived from an EMBL/GenBank/DDBJ whole genome shotgun (WGS) entry which is preliminary data.</text>
</comment>
<dbReference type="InterPro" id="IPR006311">
    <property type="entry name" value="TAT_signal"/>
</dbReference>
<name>A0ABP4GLU7_9ACTN</name>
<feature type="signal peptide" evidence="2">
    <location>
        <begin position="1"/>
        <end position="24"/>
    </location>
</feature>